<keyword evidence="4 6" id="KW-0720">Serine protease</keyword>
<reference evidence="9 10" key="1">
    <citation type="journal article" date="2012" name="Int. J. Syst. Evol. Microbiol.">
        <title>Vibrio caribbeanicus sp. nov., isolated from the marine sponge Scleritoderma cyanea.</title>
        <authorList>
            <person name="Hoffmann M."/>
            <person name="Monday S.R."/>
            <person name="Allard M.W."/>
            <person name="Strain E.A."/>
            <person name="Whittaker P."/>
            <person name="Naum M."/>
            <person name="McCarthy P.J."/>
            <person name="Lopez J.V."/>
            <person name="Fischer M."/>
            <person name="Brown E.W."/>
        </authorList>
    </citation>
    <scope>NUCLEOTIDE SEQUENCE [LARGE SCALE GENOMIC DNA]</scope>
    <source>
        <strain evidence="10">DSMZ 21326</strain>
    </source>
</reference>
<feature type="active site" description="Charge relay system" evidence="5 6">
    <location>
        <position position="338"/>
    </location>
</feature>
<keyword evidence="3 6" id="KW-0378">Hydrolase</keyword>
<comment type="caution">
    <text evidence="9">The sequence shown here is derived from an EMBL/GenBank/DDBJ whole genome shotgun (WGS) entry which is preliminary data.</text>
</comment>
<dbReference type="GO" id="GO:0004252">
    <property type="term" value="F:serine-type endopeptidase activity"/>
    <property type="evidence" value="ECO:0007669"/>
    <property type="project" value="UniProtKB-UniRule"/>
</dbReference>
<feature type="active site" description="Charge relay system" evidence="5 6">
    <location>
        <position position="150"/>
    </location>
</feature>
<dbReference type="GO" id="GO:0006508">
    <property type="term" value="P:proteolysis"/>
    <property type="evidence" value="ECO:0007669"/>
    <property type="project" value="UniProtKB-KW"/>
</dbReference>
<dbReference type="eggNOG" id="COG3291">
    <property type="taxonomic scope" value="Bacteria"/>
</dbReference>
<dbReference type="CDD" id="cd07498">
    <property type="entry name" value="Peptidases_S8_15"/>
    <property type="match status" value="1"/>
</dbReference>
<dbReference type="SMART" id="SM00060">
    <property type="entry name" value="FN3"/>
    <property type="match status" value="2"/>
</dbReference>
<evidence type="ECO:0000259" key="7">
    <source>
        <dbReference type="PROSITE" id="PS50093"/>
    </source>
</evidence>
<evidence type="ECO:0000256" key="3">
    <source>
        <dbReference type="ARBA" id="ARBA00022801"/>
    </source>
</evidence>
<evidence type="ECO:0000256" key="4">
    <source>
        <dbReference type="ARBA" id="ARBA00022825"/>
    </source>
</evidence>
<dbReference type="SUPFAM" id="SSF49265">
    <property type="entry name" value="Fibronectin type III"/>
    <property type="match status" value="1"/>
</dbReference>
<dbReference type="InterPro" id="IPR036852">
    <property type="entry name" value="Peptidase_S8/S53_dom_sf"/>
</dbReference>
<dbReference type="PANTHER" id="PTHR43806:SF11">
    <property type="entry name" value="CEREVISIN-RELATED"/>
    <property type="match status" value="1"/>
</dbReference>
<evidence type="ECO:0000256" key="6">
    <source>
        <dbReference type="PROSITE-ProRule" id="PRU01240"/>
    </source>
</evidence>
<name>E8MCP7_PHOS4</name>
<organism evidence="9 10">
    <name type="scientific">Vibrio sinaloensis DSM 21326</name>
    <dbReference type="NCBI Taxonomy" id="945550"/>
    <lineage>
        <taxon>Bacteria</taxon>
        <taxon>Pseudomonadati</taxon>
        <taxon>Pseudomonadota</taxon>
        <taxon>Gammaproteobacteria</taxon>
        <taxon>Vibrionales</taxon>
        <taxon>Vibrionaceae</taxon>
        <taxon>Vibrio</taxon>
        <taxon>Vibrio oreintalis group</taxon>
    </lineage>
</organism>
<dbReference type="Proteomes" id="UP000006228">
    <property type="component" value="Unassembled WGS sequence"/>
</dbReference>
<dbReference type="PROSITE" id="PS51892">
    <property type="entry name" value="SUBTILASE"/>
    <property type="match status" value="1"/>
</dbReference>
<comment type="similarity">
    <text evidence="1 6">Belongs to the peptidase S8 family.</text>
</comment>
<evidence type="ECO:0000256" key="2">
    <source>
        <dbReference type="ARBA" id="ARBA00022670"/>
    </source>
</evidence>
<feature type="domain" description="PKD" evidence="7">
    <location>
        <begin position="530"/>
        <end position="587"/>
    </location>
</feature>
<feature type="domain" description="PKD" evidence="7">
    <location>
        <begin position="406"/>
        <end position="489"/>
    </location>
</feature>
<sequence>MCQVEWIERQFKQMFILILLSLPVLAFAQQEEGEFRPATVLYKLNANATPSQLKGLNALLRSHGLVSERTLVGSQVVIATFEHAGREKAIAKILDKSGYVEFAEPDYIVAPTKTPNDSFFNDQWHHDNVNSELAWDLVTGSHTVLVGVCDTGFDVTHPDLADNLITSLAYNAQDDSDYIFDANGHGTGSAGTLGAVGNNARGVAGANWDVGIIPVRIAISDSNSSAYISTMATCIEYAADNGARIVNLSYGGIQYATIDSAAQYLRANGGLLFMSAGNSGQEHNYPDYTSFIGVGATDRNDNRASFSSWGNYVDITAPGVEILTTYPSDRYVYYSGTSFSSPLTAGIAALMVAANPAITPDEIETGLFSTAVDIGAVGDDSVFGHGLVDAFASVSYALNLNNLNPPVASFTAVPNPVAYNAPVVFDGSASSDVEEGALNYAWDFGDGNSSQGMGLENVSHTYMQSGSFQVSLTVTDSDGLSDTETMTVQSTTDLPSVSISVSPEQASYGLNASIDFTGNAMDIDGFIAHYEWDFGDGTSQGTDVEGELTTIDDVTTKSYSSPGNYSVFFTVTDDAGAMNSASVEITVVDQFVLTAPNLSASVDGMAVTLTWDDQANETGYRVERGVKRRGKVDFNLIKGLAQDASTYTDNLTEPGTYSYRVIAENNVNSATSNTVRVTVDSTVSEPEPGDFPAPTNLQVTRSGDSALLNWSYDASVAVAGFIVERGLKRKGQISFSPIPSDGTILPGNNYEDSEFGSLPNGNYAYRVQAINEAGETSAFSNVAEIRKK</sequence>
<evidence type="ECO:0000259" key="8">
    <source>
        <dbReference type="PROSITE" id="PS50853"/>
    </source>
</evidence>
<dbReference type="InterPro" id="IPR036116">
    <property type="entry name" value="FN3_sf"/>
</dbReference>
<accession>E8MCP7</accession>
<dbReference type="InterPro" id="IPR023828">
    <property type="entry name" value="Peptidase_S8_Ser-AS"/>
</dbReference>
<dbReference type="PROSITE" id="PS50853">
    <property type="entry name" value="FN3"/>
    <property type="match status" value="1"/>
</dbReference>
<dbReference type="InterPro" id="IPR050131">
    <property type="entry name" value="Peptidase_S8_subtilisin-like"/>
</dbReference>
<evidence type="ECO:0000256" key="1">
    <source>
        <dbReference type="ARBA" id="ARBA00011073"/>
    </source>
</evidence>
<dbReference type="Pfam" id="PF18911">
    <property type="entry name" value="PKD_4"/>
    <property type="match status" value="2"/>
</dbReference>
<proteinExistence type="inferred from homology"/>
<keyword evidence="2 6" id="KW-0645">Protease</keyword>
<dbReference type="SUPFAM" id="SSF52743">
    <property type="entry name" value="Subtilisin-like"/>
    <property type="match status" value="1"/>
</dbReference>
<dbReference type="OrthoDB" id="9790784at2"/>
<dbReference type="PANTHER" id="PTHR43806">
    <property type="entry name" value="PEPTIDASE S8"/>
    <property type="match status" value="1"/>
</dbReference>
<dbReference type="PRINTS" id="PR00723">
    <property type="entry name" value="SUBTILISIN"/>
</dbReference>
<dbReference type="CDD" id="cd00146">
    <property type="entry name" value="PKD"/>
    <property type="match status" value="2"/>
</dbReference>
<evidence type="ECO:0000313" key="10">
    <source>
        <dbReference type="Proteomes" id="UP000006228"/>
    </source>
</evidence>
<dbReference type="Pfam" id="PF00082">
    <property type="entry name" value="Peptidase_S8"/>
    <property type="match status" value="1"/>
</dbReference>
<dbReference type="InterPro" id="IPR015500">
    <property type="entry name" value="Peptidase_S8_subtilisin-rel"/>
</dbReference>
<protein>
    <submittedName>
        <fullName evidence="9">Serine protease</fullName>
    </submittedName>
</protein>
<dbReference type="GeneID" id="95571314"/>
<dbReference type="Gene3D" id="2.60.40.10">
    <property type="entry name" value="Immunoglobulins"/>
    <property type="match status" value="4"/>
</dbReference>
<dbReference type="InterPro" id="IPR013783">
    <property type="entry name" value="Ig-like_fold"/>
</dbReference>
<dbReference type="InterPro" id="IPR035986">
    <property type="entry name" value="PKD_dom_sf"/>
</dbReference>
<evidence type="ECO:0000256" key="5">
    <source>
        <dbReference type="PIRSR" id="PIRSR615500-1"/>
    </source>
</evidence>
<dbReference type="CDD" id="cd00063">
    <property type="entry name" value="FN3"/>
    <property type="match status" value="2"/>
</dbReference>
<dbReference type="PROSITE" id="PS50093">
    <property type="entry name" value="PKD"/>
    <property type="match status" value="2"/>
</dbReference>
<dbReference type="InterPro" id="IPR000601">
    <property type="entry name" value="PKD_dom"/>
</dbReference>
<dbReference type="AlphaFoldDB" id="E8MCP7"/>
<evidence type="ECO:0000313" key="9">
    <source>
        <dbReference type="EMBL" id="EGA68073.1"/>
    </source>
</evidence>
<dbReference type="InterPro" id="IPR003961">
    <property type="entry name" value="FN3_dom"/>
</dbReference>
<dbReference type="EMBL" id="AEVT01000117">
    <property type="protein sequence ID" value="EGA68073.1"/>
    <property type="molecule type" value="Genomic_DNA"/>
</dbReference>
<dbReference type="SMART" id="SM00089">
    <property type="entry name" value="PKD"/>
    <property type="match status" value="2"/>
</dbReference>
<dbReference type="InterPro" id="IPR034054">
    <property type="entry name" value="Pep_S8_PrcA"/>
</dbReference>
<feature type="active site" description="Charge relay system" evidence="5 6">
    <location>
        <position position="185"/>
    </location>
</feature>
<dbReference type="InterPro" id="IPR022409">
    <property type="entry name" value="PKD/Chitinase_dom"/>
</dbReference>
<dbReference type="Gene3D" id="3.40.50.200">
    <property type="entry name" value="Peptidase S8/S53 domain"/>
    <property type="match status" value="1"/>
</dbReference>
<dbReference type="PROSITE" id="PS00138">
    <property type="entry name" value="SUBTILASE_SER"/>
    <property type="match status" value="1"/>
</dbReference>
<feature type="domain" description="Fibronectin type-III" evidence="8">
    <location>
        <begin position="693"/>
        <end position="788"/>
    </location>
</feature>
<dbReference type="SUPFAM" id="SSF49299">
    <property type="entry name" value="PKD domain"/>
    <property type="match status" value="2"/>
</dbReference>
<dbReference type="RefSeq" id="WP_008081124.1">
    <property type="nucleotide sequence ID" value="NZ_AEVT01000117.1"/>
</dbReference>
<gene>
    <name evidence="9" type="ORF">VISI1226_15071</name>
</gene>
<dbReference type="InterPro" id="IPR000209">
    <property type="entry name" value="Peptidase_S8/S53_dom"/>
</dbReference>
<dbReference type="eggNOG" id="COG1404">
    <property type="taxonomic scope" value="Bacteria"/>
</dbReference>